<dbReference type="AlphaFoldDB" id="A0A0K2GDL3"/>
<evidence type="ECO:0000313" key="2">
    <source>
        <dbReference type="Proteomes" id="UP000069205"/>
    </source>
</evidence>
<gene>
    <name evidence="1" type="ORF">NITMOv2_2521</name>
</gene>
<organism evidence="1 2">
    <name type="scientific">Nitrospira moscoviensis</name>
    <dbReference type="NCBI Taxonomy" id="42253"/>
    <lineage>
        <taxon>Bacteria</taxon>
        <taxon>Pseudomonadati</taxon>
        <taxon>Nitrospirota</taxon>
        <taxon>Nitrospiria</taxon>
        <taxon>Nitrospirales</taxon>
        <taxon>Nitrospiraceae</taxon>
        <taxon>Nitrospira</taxon>
    </lineage>
</organism>
<keyword evidence="2" id="KW-1185">Reference proteome</keyword>
<dbReference type="EMBL" id="CP011801">
    <property type="protein sequence ID" value="ALA58934.1"/>
    <property type="molecule type" value="Genomic_DNA"/>
</dbReference>
<dbReference type="Proteomes" id="UP000069205">
    <property type="component" value="Chromosome"/>
</dbReference>
<name>A0A0K2GDL3_NITMO</name>
<dbReference type="PATRIC" id="fig|42253.5.peg.2485"/>
<evidence type="ECO:0000313" key="1">
    <source>
        <dbReference type="EMBL" id="ALA58934.1"/>
    </source>
</evidence>
<reference evidence="1 2" key="1">
    <citation type="journal article" date="2015" name="Proc. Natl. Acad. Sci. U.S.A.">
        <title>Expanded metabolic versatility of ubiquitous nitrite-oxidizing bacteria from the genus Nitrospira.</title>
        <authorList>
            <person name="Koch H."/>
            <person name="Lucker S."/>
            <person name="Albertsen M."/>
            <person name="Kitzinger K."/>
            <person name="Herbold C."/>
            <person name="Spieck E."/>
            <person name="Nielsen P.H."/>
            <person name="Wagner M."/>
            <person name="Daims H."/>
        </authorList>
    </citation>
    <scope>NUCLEOTIDE SEQUENCE [LARGE SCALE GENOMIC DNA]</scope>
    <source>
        <strain evidence="1 2">NSP M-1</strain>
    </source>
</reference>
<sequence>MRPRRVSQCGCKTLELLELTESLFDSKLQVLPQQCTINVAFVEFDDGVRRGGVGIVNHGGSVALQLPAPQ</sequence>
<dbReference type="KEGG" id="nmv:NITMOv2_2521"/>
<accession>A0A0K2GDL3</accession>
<protein>
    <submittedName>
        <fullName evidence="1">Uncharacterized protein</fullName>
    </submittedName>
</protein>
<proteinExistence type="predicted"/>